<comment type="caution">
    <text evidence="1">The sequence shown here is derived from an EMBL/GenBank/DDBJ whole genome shotgun (WGS) entry which is preliminary data.</text>
</comment>
<reference evidence="1 2" key="1">
    <citation type="submission" date="2018-09" db="EMBL/GenBank/DDBJ databases">
        <title>Comparative genomics of Leucobacter spp.</title>
        <authorList>
            <person name="Reis A.C."/>
            <person name="Kolvenbach B.A."/>
            <person name="Corvini P.F.X."/>
            <person name="Nunes O.C."/>
        </authorList>
    </citation>
    <scope>NUCLEOTIDE SEQUENCE [LARGE SCALE GENOMIC DNA]</scope>
    <source>
        <strain evidence="1 2">L-1</strain>
    </source>
</reference>
<dbReference type="InterPro" id="IPR011257">
    <property type="entry name" value="DNA_glycosylase"/>
</dbReference>
<dbReference type="InterPro" id="IPR052891">
    <property type="entry name" value="DNA-3mA_glycosylase"/>
</dbReference>
<organism evidence="1 2">
    <name type="scientific">Leucobacter chromiireducens subsp. chromiireducens</name>
    <dbReference type="NCBI Taxonomy" id="660067"/>
    <lineage>
        <taxon>Bacteria</taxon>
        <taxon>Bacillati</taxon>
        <taxon>Actinomycetota</taxon>
        <taxon>Actinomycetes</taxon>
        <taxon>Micrococcales</taxon>
        <taxon>Microbacteriaceae</taxon>
        <taxon>Leucobacter</taxon>
    </lineage>
</organism>
<dbReference type="SUPFAM" id="SSF48150">
    <property type="entry name" value="DNA-glycosylase"/>
    <property type="match status" value="1"/>
</dbReference>
<keyword evidence="2" id="KW-1185">Reference proteome</keyword>
<dbReference type="Proteomes" id="UP001646141">
    <property type="component" value="Unassembled WGS sequence"/>
</dbReference>
<proteinExistence type="predicted"/>
<evidence type="ECO:0000313" key="1">
    <source>
        <dbReference type="EMBL" id="MBL3689529.1"/>
    </source>
</evidence>
<dbReference type="EMBL" id="QYAD01000001">
    <property type="protein sequence ID" value="MBL3689529.1"/>
    <property type="molecule type" value="Genomic_DNA"/>
</dbReference>
<dbReference type="RefSeq" id="WP_202381449.1">
    <property type="nucleotide sequence ID" value="NZ_BAAAMA010000004.1"/>
</dbReference>
<accession>A0ABS1SNI0</accession>
<evidence type="ECO:0000313" key="2">
    <source>
        <dbReference type="Proteomes" id="UP001646141"/>
    </source>
</evidence>
<sequence>MSQRAAAPTRTAWATQDPRLTVYYDTEWGMPVTDDRGVFERLSLEAFQSGLSWLTILKKREAFQRAFADFDPARVAKFDEADVSRLLADEGIVRNRRKVEATIHNARVTQDLAAAGETTLTELVWSAMPERSPAPATEEQVPATSKESEALAKELKRRGFRFVGPTTMYALMSAIGIVDTHIVDSHRRGCSGFWNTDGTRSETPVVLG</sequence>
<gene>
    <name evidence="1" type="ORF">D3226_06085</name>
</gene>
<dbReference type="Pfam" id="PF03352">
    <property type="entry name" value="Adenine_glyco"/>
    <property type="match status" value="1"/>
</dbReference>
<dbReference type="InterPro" id="IPR005019">
    <property type="entry name" value="Adenine_glyco"/>
</dbReference>
<name>A0ABS1SNI0_9MICO</name>
<dbReference type="PANTHER" id="PTHR30037">
    <property type="entry name" value="DNA-3-METHYLADENINE GLYCOSYLASE 1"/>
    <property type="match status" value="1"/>
</dbReference>
<dbReference type="Gene3D" id="1.10.340.30">
    <property type="entry name" value="Hypothetical protein, domain 2"/>
    <property type="match status" value="1"/>
</dbReference>
<dbReference type="PANTHER" id="PTHR30037:SF4">
    <property type="entry name" value="DNA-3-METHYLADENINE GLYCOSYLASE I"/>
    <property type="match status" value="1"/>
</dbReference>
<protein>
    <submittedName>
        <fullName evidence="1">DNA-3-methyladenine glycosylase I</fullName>
    </submittedName>
</protein>